<accession>A0A9Q4HXX8</accession>
<evidence type="ECO:0000313" key="1">
    <source>
        <dbReference type="EMBL" id="MCZ0666196.1"/>
    </source>
</evidence>
<sequence>MIYTEDDIKKDLLKTNVKEFYMKYLLRADNWYFERILNIDEKDIIHAVDDFKMLVSDAFDIGFNNTVMVGSAKLGMSLSPEKFLKHFTDEGDNPSDIDIAIISTQLFDYFWRLFRMSYNITNKKYYRYISRGIYRGYISDTDLLNIEECRVEWIKKSNAATKSLQRDMYFKHEIHYRIYRDWKDLEEYHIQSIEQLKGDLNGYGQ</sequence>
<name>A0A9Q4HXX8_MEDGN</name>
<protein>
    <submittedName>
        <fullName evidence="1">Uncharacterized protein</fullName>
    </submittedName>
</protein>
<dbReference type="RefSeq" id="WP_268803229.1">
    <property type="nucleotide sequence ID" value="NZ_JAPRAY010000002.1"/>
</dbReference>
<gene>
    <name evidence="1" type="ORF">OZZ17_01400</name>
</gene>
<evidence type="ECO:0000313" key="2">
    <source>
        <dbReference type="Proteomes" id="UP001079535"/>
    </source>
</evidence>
<proteinExistence type="predicted"/>
<dbReference type="AlphaFoldDB" id="A0A9Q4HXX8"/>
<reference evidence="1" key="1">
    <citation type="submission" date="2022-11" db="EMBL/GenBank/DDBJ databases">
        <title>Temperate bacteriophages infecting mucin-degrading bacterium Ruminococcus gnavus from the human gut.</title>
        <authorList>
            <person name="Buttimer C."/>
        </authorList>
    </citation>
    <scope>NUCLEOTIDE SEQUENCE</scope>
    <source>
        <strain evidence="1">CCUG 49994</strain>
    </source>
</reference>
<organism evidence="1 2">
    <name type="scientific">Mediterraneibacter gnavus</name>
    <name type="common">Ruminococcus gnavus</name>
    <dbReference type="NCBI Taxonomy" id="33038"/>
    <lineage>
        <taxon>Bacteria</taxon>
        <taxon>Bacillati</taxon>
        <taxon>Bacillota</taxon>
        <taxon>Clostridia</taxon>
        <taxon>Lachnospirales</taxon>
        <taxon>Lachnospiraceae</taxon>
        <taxon>Mediterraneibacter</taxon>
    </lineage>
</organism>
<dbReference type="EMBL" id="JAPRAY010000002">
    <property type="protein sequence ID" value="MCZ0666196.1"/>
    <property type="molecule type" value="Genomic_DNA"/>
</dbReference>
<comment type="caution">
    <text evidence="1">The sequence shown here is derived from an EMBL/GenBank/DDBJ whole genome shotgun (WGS) entry which is preliminary data.</text>
</comment>
<dbReference type="Proteomes" id="UP001079535">
    <property type="component" value="Unassembled WGS sequence"/>
</dbReference>